<evidence type="ECO:0000313" key="2">
    <source>
        <dbReference type="Proteomes" id="UP000225740"/>
    </source>
</evidence>
<dbReference type="OrthoDB" id="681025at2"/>
<dbReference type="GeneID" id="90612201"/>
<name>A0A2G1VXH8_9BACT</name>
<sequence length="126" mass="13919">MARPKKHALERRTEEVNTRFTLLELDHIQNEAKKAGLSRAAFIRKRSLSERIVAPQVRGVDPAAIMKLDKLIQEINAIGVNVNQIALAANTDRRVPLGSEHVADALDAMRQKVETTLDELVSGDGS</sequence>
<reference evidence="1 2" key="1">
    <citation type="submission" date="2017-06" db="EMBL/GenBank/DDBJ databases">
        <title>Description of Rhodopirellula bahusiensis sp. nov.</title>
        <authorList>
            <person name="Kizina J."/>
            <person name="Harder J."/>
        </authorList>
    </citation>
    <scope>NUCLEOTIDE SEQUENCE [LARGE SCALE GENOMIC DNA]</scope>
    <source>
        <strain evidence="1 2">SWK21</strain>
    </source>
</reference>
<dbReference type="RefSeq" id="WP_099264388.1">
    <property type="nucleotide sequence ID" value="NZ_NIZW01000048.1"/>
</dbReference>
<accession>A0A2G1VXH8</accession>
<organism evidence="1 2">
    <name type="scientific">Rhodopirellula bahusiensis</name>
    <dbReference type="NCBI Taxonomy" id="2014065"/>
    <lineage>
        <taxon>Bacteria</taxon>
        <taxon>Pseudomonadati</taxon>
        <taxon>Planctomycetota</taxon>
        <taxon>Planctomycetia</taxon>
        <taxon>Pirellulales</taxon>
        <taxon>Pirellulaceae</taxon>
        <taxon>Rhodopirellula</taxon>
    </lineage>
</organism>
<protein>
    <submittedName>
        <fullName evidence="1">Uncharacterized protein</fullName>
    </submittedName>
</protein>
<dbReference type="EMBL" id="NIZW01000048">
    <property type="protein sequence ID" value="PHQ31494.1"/>
    <property type="molecule type" value="Genomic_DNA"/>
</dbReference>
<comment type="caution">
    <text evidence="1">The sequence shown here is derived from an EMBL/GenBank/DDBJ whole genome shotgun (WGS) entry which is preliminary data.</text>
</comment>
<keyword evidence="2" id="KW-1185">Reference proteome</keyword>
<dbReference type="InterPro" id="IPR053842">
    <property type="entry name" value="NikA-like"/>
</dbReference>
<evidence type="ECO:0000313" key="1">
    <source>
        <dbReference type="EMBL" id="PHQ31494.1"/>
    </source>
</evidence>
<dbReference type="Proteomes" id="UP000225740">
    <property type="component" value="Unassembled WGS sequence"/>
</dbReference>
<proteinExistence type="predicted"/>
<gene>
    <name evidence="1" type="ORF">CEE69_30810</name>
</gene>
<dbReference type="Pfam" id="PF21983">
    <property type="entry name" value="NikA-like"/>
    <property type="match status" value="1"/>
</dbReference>
<dbReference type="AlphaFoldDB" id="A0A2G1VXH8"/>